<accession>A0A1G6YUN4</accession>
<evidence type="ECO:0000313" key="2">
    <source>
        <dbReference type="Proteomes" id="UP000198949"/>
    </source>
</evidence>
<proteinExistence type="predicted"/>
<dbReference type="STRING" id="58114.SAMN05216270_109149"/>
<sequence>MDDLKYFVRTNAWTSRSDPAGFLRTYRSGNTDHTESFNFFTAEWDHTDFFLDYDRGSVDDEYEEVPAAEAERLLQERLRQKAERERSS</sequence>
<keyword evidence="2" id="KW-1185">Reference proteome</keyword>
<evidence type="ECO:0000313" key="1">
    <source>
        <dbReference type="EMBL" id="SDD93296.1"/>
    </source>
</evidence>
<protein>
    <submittedName>
        <fullName evidence="1">Uncharacterized protein</fullName>
    </submittedName>
</protein>
<dbReference type="OrthoDB" id="3699633at2"/>
<gene>
    <name evidence="1" type="ORF">SAMN05216270_109149</name>
</gene>
<dbReference type="Proteomes" id="UP000198949">
    <property type="component" value="Unassembled WGS sequence"/>
</dbReference>
<reference evidence="2" key="1">
    <citation type="submission" date="2016-10" db="EMBL/GenBank/DDBJ databases">
        <authorList>
            <person name="Varghese N."/>
            <person name="Submissions S."/>
        </authorList>
    </citation>
    <scope>NUCLEOTIDE SEQUENCE [LARGE SCALE GENOMIC DNA]</scope>
    <source>
        <strain evidence="2">CGMCC 4.3516</strain>
    </source>
</reference>
<name>A0A1G6YUN4_9ACTN</name>
<dbReference type="AlphaFoldDB" id="A0A1G6YUN4"/>
<organism evidence="1 2">
    <name type="scientific">Glycomyces harbinensis</name>
    <dbReference type="NCBI Taxonomy" id="58114"/>
    <lineage>
        <taxon>Bacteria</taxon>
        <taxon>Bacillati</taxon>
        <taxon>Actinomycetota</taxon>
        <taxon>Actinomycetes</taxon>
        <taxon>Glycomycetales</taxon>
        <taxon>Glycomycetaceae</taxon>
        <taxon>Glycomyces</taxon>
    </lineage>
</organism>
<dbReference type="EMBL" id="FNAD01000009">
    <property type="protein sequence ID" value="SDD93296.1"/>
    <property type="molecule type" value="Genomic_DNA"/>
</dbReference>
<dbReference type="RefSeq" id="WP_091037383.1">
    <property type="nucleotide sequence ID" value="NZ_FNAD01000009.1"/>
</dbReference>